<accession>A0A521DYQ9</accession>
<protein>
    <recommendedName>
        <fullName evidence="3">DUF4280 domain-containing protein</fullName>
    </recommendedName>
</protein>
<gene>
    <name evidence="1" type="ORF">SAMN06273567_10424</name>
</gene>
<dbReference type="EMBL" id="FXTJ01000004">
    <property type="protein sequence ID" value="SMO76826.1"/>
    <property type="molecule type" value="Genomic_DNA"/>
</dbReference>
<dbReference type="AlphaFoldDB" id="A0A521DYQ9"/>
<dbReference type="Proteomes" id="UP000317484">
    <property type="component" value="Unassembled WGS sequence"/>
</dbReference>
<sequence>MPGLMVHLGATVLCAHGGQAQPTSPAPRVLVSGQPVATQPVPYVVAGCPFVPPGGNGPCVTAQWVVAATRVLVGGVPAVLQDSQAVCVPTGTPLTVVVTQLRVRGT</sequence>
<keyword evidence="2" id="KW-1185">Reference proteome</keyword>
<reference evidence="1 2" key="1">
    <citation type="submission" date="2017-05" db="EMBL/GenBank/DDBJ databases">
        <authorList>
            <person name="Varghese N."/>
            <person name="Submissions S."/>
        </authorList>
    </citation>
    <scope>NUCLEOTIDE SEQUENCE [LARGE SCALE GENOMIC DNA]</scope>
    <source>
        <strain evidence="1 2">DSM 46834</strain>
    </source>
</reference>
<evidence type="ECO:0000313" key="1">
    <source>
        <dbReference type="EMBL" id="SMO76826.1"/>
    </source>
</evidence>
<name>A0A521DYQ9_9ACTN</name>
<evidence type="ECO:0000313" key="2">
    <source>
        <dbReference type="Proteomes" id="UP000317484"/>
    </source>
</evidence>
<proteinExistence type="predicted"/>
<dbReference type="RefSeq" id="WP_142458650.1">
    <property type="nucleotide sequence ID" value="NZ_FXTJ01000004.1"/>
</dbReference>
<evidence type="ECO:0008006" key="3">
    <source>
        <dbReference type="Google" id="ProtNLM"/>
    </source>
</evidence>
<organism evidence="1 2">
    <name type="scientific">Geodermatophilus aquaeductus</name>
    <dbReference type="NCBI Taxonomy" id="1564161"/>
    <lineage>
        <taxon>Bacteria</taxon>
        <taxon>Bacillati</taxon>
        <taxon>Actinomycetota</taxon>
        <taxon>Actinomycetes</taxon>
        <taxon>Geodermatophilales</taxon>
        <taxon>Geodermatophilaceae</taxon>
        <taxon>Geodermatophilus</taxon>
    </lineage>
</organism>